<dbReference type="GO" id="GO:0004190">
    <property type="term" value="F:aspartic-type endopeptidase activity"/>
    <property type="evidence" value="ECO:0007669"/>
    <property type="project" value="UniProtKB-KW"/>
</dbReference>
<evidence type="ECO:0000259" key="12">
    <source>
        <dbReference type="PROSITE" id="PS51767"/>
    </source>
</evidence>
<dbReference type="InterPro" id="IPR032861">
    <property type="entry name" value="TAXi_N"/>
</dbReference>
<dbReference type="Pfam" id="PF14541">
    <property type="entry name" value="TAXi_C"/>
    <property type="match status" value="1"/>
</dbReference>
<evidence type="ECO:0000313" key="14">
    <source>
        <dbReference type="Proteomes" id="UP000289738"/>
    </source>
</evidence>
<evidence type="ECO:0000256" key="4">
    <source>
        <dbReference type="ARBA" id="ARBA00022737"/>
    </source>
</evidence>
<sequence length="452" mass="49708">MSVKSWGIVALHTIMLFLLFSVLFPLTFSAVSQPQNHKNRNPKTSDASSAVFQVEGNVYPLGHYTVSLSIGNPPKLYDFDIDSGSDLTWVQCDAPCQGCTKPPDQLYKPKNNLVQCGEELCAGIHLSNEYQCAAPSDQCDYEVEYADQGSSLGVLVRDQITLLYTNGSVVRPRIGFGCGYHQKYFGLNSPPSTAGVLGLGRGIVSFLSQLHALGLIRDVVGHCLSVKGGGFLFFGDDLIPSSGVVWIPMFPSSLEKHYSAGPAKLLFDGKLTSIKDLELIFDSGSSYTYLNSEAYQAIVDLISNDLKRQKLERAIDDDSLPICWKGAKPFKSLSEVKSYFKPLSLSFQKANNLQFQLPPESYLIITKHGNVCLGILDGTEVGLEKLNIIGDISLQDKIVIYDNENKKIGWMSANCDKLSVDREVEEGFPRRYATDSGIFSDRCPAIYGTTEK</sequence>
<dbReference type="PROSITE" id="PS51767">
    <property type="entry name" value="PEPTIDASE_A1"/>
    <property type="match status" value="1"/>
</dbReference>
<feature type="chain" id="PRO_5019407674" description="Aspartic proteinase Asp1" evidence="11">
    <location>
        <begin position="30"/>
        <end position="452"/>
    </location>
</feature>
<keyword evidence="14" id="KW-1185">Reference proteome</keyword>
<feature type="domain" description="Peptidase A1" evidence="12">
    <location>
        <begin position="64"/>
        <end position="411"/>
    </location>
</feature>
<evidence type="ECO:0000256" key="2">
    <source>
        <dbReference type="ARBA" id="ARBA00022670"/>
    </source>
</evidence>
<dbReference type="Pfam" id="PF14543">
    <property type="entry name" value="TAXi_N"/>
    <property type="match status" value="1"/>
</dbReference>
<dbReference type="InterPro" id="IPR001969">
    <property type="entry name" value="Aspartic_peptidase_AS"/>
</dbReference>
<comment type="caution">
    <text evidence="13">The sequence shown here is derived from an EMBL/GenBank/DDBJ whole genome shotgun (WGS) entry which is preliminary data.</text>
</comment>
<evidence type="ECO:0000256" key="7">
    <source>
        <dbReference type="ARBA" id="ARBA00068871"/>
    </source>
</evidence>
<evidence type="ECO:0000256" key="1">
    <source>
        <dbReference type="ARBA" id="ARBA00007447"/>
    </source>
</evidence>
<feature type="active site" evidence="9">
    <location>
        <position position="282"/>
    </location>
</feature>
<dbReference type="PANTHER" id="PTHR13683">
    <property type="entry name" value="ASPARTYL PROTEASES"/>
    <property type="match status" value="1"/>
</dbReference>
<evidence type="ECO:0000256" key="9">
    <source>
        <dbReference type="PIRSR" id="PIRSR601461-1"/>
    </source>
</evidence>
<reference evidence="13 14" key="1">
    <citation type="submission" date="2019-01" db="EMBL/GenBank/DDBJ databases">
        <title>Sequencing of cultivated peanut Arachis hypogaea provides insights into genome evolution and oil improvement.</title>
        <authorList>
            <person name="Chen X."/>
        </authorList>
    </citation>
    <scope>NUCLEOTIDE SEQUENCE [LARGE SCALE GENOMIC DNA]</scope>
    <source>
        <strain evidence="14">cv. Fuhuasheng</strain>
        <tissue evidence="13">Leaves</tissue>
    </source>
</reference>
<feature type="signal peptide" evidence="11">
    <location>
        <begin position="1"/>
        <end position="29"/>
    </location>
</feature>
<dbReference type="InterPro" id="IPR033121">
    <property type="entry name" value="PEPTIDASE_A1"/>
</dbReference>
<evidence type="ECO:0000256" key="10">
    <source>
        <dbReference type="RuleBase" id="RU000454"/>
    </source>
</evidence>
<proteinExistence type="inferred from homology"/>
<dbReference type="AlphaFoldDB" id="A0A444Y1M6"/>
<dbReference type="InterPro" id="IPR001461">
    <property type="entry name" value="Aspartic_peptidase_A1"/>
</dbReference>
<name>A0A444Y1M6_ARAHY</name>
<keyword evidence="3 11" id="KW-0732">Signal</keyword>
<organism evidence="13 14">
    <name type="scientific">Arachis hypogaea</name>
    <name type="common">Peanut</name>
    <dbReference type="NCBI Taxonomy" id="3818"/>
    <lineage>
        <taxon>Eukaryota</taxon>
        <taxon>Viridiplantae</taxon>
        <taxon>Streptophyta</taxon>
        <taxon>Embryophyta</taxon>
        <taxon>Tracheophyta</taxon>
        <taxon>Spermatophyta</taxon>
        <taxon>Magnoliopsida</taxon>
        <taxon>eudicotyledons</taxon>
        <taxon>Gunneridae</taxon>
        <taxon>Pentapetalae</taxon>
        <taxon>rosids</taxon>
        <taxon>fabids</taxon>
        <taxon>Fabales</taxon>
        <taxon>Fabaceae</taxon>
        <taxon>Papilionoideae</taxon>
        <taxon>50 kb inversion clade</taxon>
        <taxon>dalbergioids sensu lato</taxon>
        <taxon>Dalbergieae</taxon>
        <taxon>Pterocarpus clade</taxon>
        <taxon>Arachis</taxon>
    </lineage>
</organism>
<evidence type="ECO:0000256" key="3">
    <source>
        <dbReference type="ARBA" id="ARBA00022729"/>
    </source>
</evidence>
<keyword evidence="5 10" id="KW-0064">Aspartyl protease</keyword>
<dbReference type="SUPFAM" id="SSF50630">
    <property type="entry name" value="Acid proteases"/>
    <property type="match status" value="1"/>
</dbReference>
<dbReference type="CDD" id="cd05475">
    <property type="entry name" value="nucellin_like"/>
    <property type="match status" value="1"/>
</dbReference>
<evidence type="ECO:0000256" key="8">
    <source>
        <dbReference type="ARBA" id="ARBA00077656"/>
    </source>
</evidence>
<dbReference type="Gene3D" id="2.40.70.10">
    <property type="entry name" value="Acid Proteases"/>
    <property type="match status" value="2"/>
</dbReference>
<accession>A0A444Y1M6</accession>
<protein>
    <recommendedName>
        <fullName evidence="7">Aspartic proteinase Asp1</fullName>
    </recommendedName>
    <alternativeName>
        <fullName evidence="8">Nucellin-like protein</fullName>
    </alternativeName>
</protein>
<feature type="active site" evidence="9">
    <location>
        <position position="82"/>
    </location>
</feature>
<comment type="similarity">
    <text evidence="1 10">Belongs to the peptidase A1 family.</text>
</comment>
<dbReference type="FunFam" id="2.40.70.10:FF:000015">
    <property type="entry name" value="Aspartyl protease family protein"/>
    <property type="match status" value="1"/>
</dbReference>
<keyword evidence="4" id="KW-0677">Repeat</keyword>
<gene>
    <name evidence="13" type="ORF">Ahy_B08g091210</name>
</gene>
<evidence type="ECO:0000313" key="13">
    <source>
        <dbReference type="EMBL" id="RYQ95823.1"/>
    </source>
</evidence>
<evidence type="ECO:0000256" key="6">
    <source>
        <dbReference type="ARBA" id="ARBA00022801"/>
    </source>
</evidence>
<dbReference type="InterPro" id="IPR033823">
    <property type="entry name" value="Nucellin"/>
</dbReference>
<evidence type="ECO:0000256" key="11">
    <source>
        <dbReference type="SAM" id="SignalP"/>
    </source>
</evidence>
<evidence type="ECO:0000256" key="5">
    <source>
        <dbReference type="ARBA" id="ARBA00022750"/>
    </source>
</evidence>
<dbReference type="PRINTS" id="PR00792">
    <property type="entry name" value="PEPSIN"/>
</dbReference>
<dbReference type="EMBL" id="SDMP01000018">
    <property type="protein sequence ID" value="RYQ95823.1"/>
    <property type="molecule type" value="Genomic_DNA"/>
</dbReference>
<dbReference type="PANTHER" id="PTHR13683:SF227">
    <property type="entry name" value="EUKARYOTIC ASPARTYL PROTEASE FAMILY PROTEIN"/>
    <property type="match status" value="1"/>
</dbReference>
<dbReference type="GO" id="GO:0006508">
    <property type="term" value="P:proteolysis"/>
    <property type="evidence" value="ECO:0007669"/>
    <property type="project" value="UniProtKB-KW"/>
</dbReference>
<dbReference type="InterPro" id="IPR032799">
    <property type="entry name" value="TAXi_C"/>
</dbReference>
<dbReference type="Proteomes" id="UP000289738">
    <property type="component" value="Chromosome B08"/>
</dbReference>
<dbReference type="InterPro" id="IPR021109">
    <property type="entry name" value="Peptidase_aspartic_dom_sf"/>
</dbReference>
<dbReference type="FunFam" id="2.40.70.10:FF:000027">
    <property type="entry name" value="Aspartic proteinase Asp1 isoform A"/>
    <property type="match status" value="1"/>
</dbReference>
<keyword evidence="6 10" id="KW-0378">Hydrolase</keyword>
<dbReference type="PROSITE" id="PS00141">
    <property type="entry name" value="ASP_PROTEASE"/>
    <property type="match status" value="1"/>
</dbReference>
<keyword evidence="2 10" id="KW-0645">Protease</keyword>
<dbReference type="STRING" id="3818.A0A444Y1M6"/>